<keyword evidence="1 5" id="KW-0489">Methyltransferase</keyword>
<evidence type="ECO:0000256" key="1">
    <source>
        <dbReference type="ARBA" id="ARBA00022603"/>
    </source>
</evidence>
<dbReference type="NCBIfam" id="TIGR02143">
    <property type="entry name" value="trmA_only"/>
    <property type="match status" value="1"/>
</dbReference>
<sequence length="365" mass="41775">MRPIDIDPNQYEHQLAEKVSWLSTAFDGVSMPEPEIFRSAPLHYRQRAEFRVWHEGDDLFHIMFDQATKEKYRVDQFPPASELINRVMQDLLALLRPNEHARRKLFQIDYLSTLSGEIVVSLLYHRPLDEQWQQAISGILAELRRDYRIDIIGRARKQKIIIDRDYVIEQLPVGDKTFTFKHIENSFTQPNAGVNQHMIGWALDVTRNIGGDLLELYCGLGNFSLPMGDNFDKVIATEIAKPSVAAAQYNIAANNIDNVTILQMSSEEFVDAQRGGSAVKKLKGVDLADYAISTVLVDPPRAGLDEDTCRMISDYANIVYISCSPETLARDLQSLTQTHDIERFALFDQFPYTHHTECGVFLRRR</sequence>
<dbReference type="RefSeq" id="WP_229162993.1">
    <property type="nucleotide sequence ID" value="NZ_JAJEWP010000008.1"/>
</dbReference>
<keyword evidence="2 5" id="KW-0808">Transferase</keyword>
<dbReference type="PANTHER" id="PTHR47790">
    <property type="entry name" value="TRNA/TMRNA (URACIL-C(5))-METHYLTRANSFERASE"/>
    <property type="match status" value="1"/>
</dbReference>
<comment type="catalytic activity">
    <reaction evidence="5">
        <text>uridine(341) in tmRNA + S-adenosyl-L-methionine = 5-methyluridine(341) in tmRNA + S-adenosyl-L-homocysteine + H(+)</text>
        <dbReference type="Rhea" id="RHEA:43612"/>
        <dbReference type="Rhea" id="RHEA-COMP:10630"/>
        <dbReference type="Rhea" id="RHEA-COMP:10631"/>
        <dbReference type="ChEBI" id="CHEBI:15378"/>
        <dbReference type="ChEBI" id="CHEBI:57856"/>
        <dbReference type="ChEBI" id="CHEBI:59789"/>
        <dbReference type="ChEBI" id="CHEBI:65315"/>
        <dbReference type="ChEBI" id="CHEBI:74447"/>
    </reaction>
</comment>
<feature type="binding site" evidence="5 6">
    <location>
        <position position="217"/>
    </location>
    <ligand>
        <name>S-adenosyl-L-methionine</name>
        <dbReference type="ChEBI" id="CHEBI:59789"/>
    </ligand>
</feature>
<keyword evidence="9" id="KW-1185">Reference proteome</keyword>
<dbReference type="PROSITE" id="PS01230">
    <property type="entry name" value="TRMA_1"/>
    <property type="match status" value="1"/>
</dbReference>
<dbReference type="GO" id="GO:0030697">
    <property type="term" value="F:tRNA (uracil(54)-C5)-methyltransferase activity, S-adenosyl methionine-dependent"/>
    <property type="evidence" value="ECO:0007669"/>
    <property type="project" value="UniProtKB-EC"/>
</dbReference>
<proteinExistence type="inferred from homology"/>
<dbReference type="PROSITE" id="PS51687">
    <property type="entry name" value="SAM_MT_RNA_M5U"/>
    <property type="match status" value="1"/>
</dbReference>
<organism evidence="8 9">
    <name type="scientific">Fluctibacter halophilus</name>
    <dbReference type="NCBI Taxonomy" id="226011"/>
    <lineage>
        <taxon>Bacteria</taxon>
        <taxon>Pseudomonadati</taxon>
        <taxon>Pseudomonadota</taxon>
        <taxon>Gammaproteobacteria</taxon>
        <taxon>Alteromonadales</taxon>
        <taxon>Alteromonadaceae</taxon>
        <taxon>Fluctibacter</taxon>
    </lineage>
</organism>
<feature type="binding site" evidence="5 6">
    <location>
        <position position="189"/>
    </location>
    <ligand>
        <name>S-adenosyl-L-methionine</name>
        <dbReference type="ChEBI" id="CHEBI:59789"/>
    </ligand>
</feature>
<feature type="active site" description="Proton acceptor" evidence="5">
    <location>
        <position position="357"/>
    </location>
</feature>
<feature type="active site" description="Nucleophile" evidence="5 6">
    <location>
        <position position="323"/>
    </location>
</feature>
<protein>
    <recommendedName>
        <fullName evidence="5">tRNA/tmRNA (uracil-C(5))-methyltransferase</fullName>
        <ecNumber evidence="5">2.1.1.35</ecNumber>
    </recommendedName>
    <alternativeName>
        <fullName evidence="5">tRNA (uracil(54)-C(5))-methyltransferase</fullName>
    </alternativeName>
    <alternativeName>
        <fullName evidence="5">tRNA(m5U54)-methyltransferase</fullName>
        <shortName evidence="5">RUMT</shortName>
    </alternativeName>
    <alternativeName>
        <fullName evidence="5">tmRNA (uracil(341)-C(5))-methyltransferase</fullName>
    </alternativeName>
</protein>
<evidence type="ECO:0000256" key="3">
    <source>
        <dbReference type="ARBA" id="ARBA00022691"/>
    </source>
</evidence>
<dbReference type="EMBL" id="JAJEWP010000008">
    <property type="protein sequence ID" value="MCC2618251.1"/>
    <property type="molecule type" value="Genomic_DNA"/>
</dbReference>
<dbReference type="InterPro" id="IPR030390">
    <property type="entry name" value="MeTrfase_TrmA_AS"/>
</dbReference>
<feature type="binding site" evidence="5">
    <location>
        <position position="222"/>
    </location>
    <ligand>
        <name>S-adenosyl-L-methionine</name>
        <dbReference type="ChEBI" id="CHEBI:59789"/>
    </ligand>
</feature>
<dbReference type="InterPro" id="IPR029063">
    <property type="entry name" value="SAM-dependent_MTases_sf"/>
</dbReference>
<dbReference type="InterPro" id="IPR010280">
    <property type="entry name" value="U5_MeTrfase_fam"/>
</dbReference>
<dbReference type="GO" id="GO:0032259">
    <property type="term" value="P:methylation"/>
    <property type="evidence" value="ECO:0007669"/>
    <property type="project" value="UniProtKB-KW"/>
</dbReference>
<evidence type="ECO:0000256" key="2">
    <source>
        <dbReference type="ARBA" id="ARBA00022679"/>
    </source>
</evidence>
<accession>A0ABS8GDC2</accession>
<dbReference type="InterPro" id="IPR030391">
    <property type="entry name" value="MeTrfase_TrmA_CS"/>
</dbReference>
<evidence type="ECO:0000256" key="5">
    <source>
        <dbReference type="HAMAP-Rule" id="MF_01011"/>
    </source>
</evidence>
<keyword evidence="4 5" id="KW-0819">tRNA processing</keyword>
<dbReference type="Gene3D" id="3.40.50.150">
    <property type="entry name" value="Vaccinia Virus protein VP39"/>
    <property type="match status" value="1"/>
</dbReference>
<evidence type="ECO:0000256" key="7">
    <source>
        <dbReference type="PROSITE-ProRule" id="PRU10015"/>
    </source>
</evidence>
<dbReference type="Gene3D" id="2.40.50.1070">
    <property type="match status" value="1"/>
</dbReference>
<comment type="catalytic activity">
    <reaction evidence="5">
        <text>uridine(54) in tRNA + S-adenosyl-L-methionine = 5-methyluridine(54) in tRNA + S-adenosyl-L-homocysteine + H(+)</text>
        <dbReference type="Rhea" id="RHEA:42712"/>
        <dbReference type="Rhea" id="RHEA-COMP:10167"/>
        <dbReference type="Rhea" id="RHEA-COMP:10193"/>
        <dbReference type="ChEBI" id="CHEBI:15378"/>
        <dbReference type="ChEBI" id="CHEBI:57856"/>
        <dbReference type="ChEBI" id="CHEBI:59789"/>
        <dbReference type="ChEBI" id="CHEBI:65315"/>
        <dbReference type="ChEBI" id="CHEBI:74447"/>
        <dbReference type="EC" id="2.1.1.35"/>
    </reaction>
</comment>
<dbReference type="EC" id="2.1.1.35" evidence="5"/>
<dbReference type="CDD" id="cd02440">
    <property type="entry name" value="AdoMet_MTases"/>
    <property type="match status" value="1"/>
</dbReference>
<dbReference type="HAMAP" id="MF_01011">
    <property type="entry name" value="RNA_methyltr_TrmA"/>
    <property type="match status" value="1"/>
</dbReference>
<comment type="function">
    <text evidence="5">Dual-specificity methyltransferase that catalyzes the formation of 5-methyluridine at position 54 (m5U54) in all tRNAs, and that of position 341 (m5U341) in tmRNA (transfer-mRNA).</text>
</comment>
<feature type="binding site" evidence="5 6">
    <location>
        <position position="298"/>
    </location>
    <ligand>
        <name>S-adenosyl-L-methionine</name>
        <dbReference type="ChEBI" id="CHEBI:59789"/>
    </ligand>
</feature>
<reference evidence="8 9" key="1">
    <citation type="submission" date="2021-10" db="EMBL/GenBank/DDBJ databases">
        <title>Draft genome of Aestuariibacter halophilus JC2043.</title>
        <authorList>
            <person name="Emsley S.A."/>
            <person name="Pfannmuller K.M."/>
            <person name="Ushijima B."/>
            <person name="Saw J.H."/>
            <person name="Videau P."/>
        </authorList>
    </citation>
    <scope>NUCLEOTIDE SEQUENCE [LARGE SCALE GENOMIC DNA]</scope>
    <source>
        <strain evidence="8 9">JC2043</strain>
    </source>
</reference>
<dbReference type="SUPFAM" id="SSF53335">
    <property type="entry name" value="S-adenosyl-L-methionine-dependent methyltransferases"/>
    <property type="match status" value="1"/>
</dbReference>
<gene>
    <name evidence="5 8" type="primary">trmA</name>
    <name evidence="8" type="ORF">LJ739_18485</name>
</gene>
<feature type="binding site" evidence="5 6">
    <location>
        <position position="238"/>
    </location>
    <ligand>
        <name>S-adenosyl-L-methionine</name>
        <dbReference type="ChEBI" id="CHEBI:59789"/>
    </ligand>
</feature>
<evidence type="ECO:0000256" key="4">
    <source>
        <dbReference type="ARBA" id="ARBA00022694"/>
    </source>
</evidence>
<comment type="caution">
    <text evidence="8">The sequence shown here is derived from an EMBL/GenBank/DDBJ whole genome shotgun (WGS) entry which is preliminary data.</text>
</comment>
<evidence type="ECO:0000313" key="8">
    <source>
        <dbReference type="EMBL" id="MCC2618251.1"/>
    </source>
</evidence>
<name>A0ABS8GDC2_9ALTE</name>
<evidence type="ECO:0000256" key="6">
    <source>
        <dbReference type="PROSITE-ProRule" id="PRU01024"/>
    </source>
</evidence>
<evidence type="ECO:0000313" key="9">
    <source>
        <dbReference type="Proteomes" id="UP001520878"/>
    </source>
</evidence>
<keyword evidence="3 5" id="KW-0949">S-adenosyl-L-methionine</keyword>
<dbReference type="PANTHER" id="PTHR47790:SF2">
    <property type="entry name" value="TRNA_TMRNA (URACIL-C(5))-METHYLTRANSFERASE"/>
    <property type="match status" value="1"/>
</dbReference>
<dbReference type="Proteomes" id="UP001520878">
    <property type="component" value="Unassembled WGS sequence"/>
</dbReference>
<dbReference type="Pfam" id="PF05958">
    <property type="entry name" value="tRNA_U5-meth_tr"/>
    <property type="match status" value="1"/>
</dbReference>
<comment type="similarity">
    <text evidence="5">Belongs to the class I-like SAM-binding methyltransferase superfamily. RNA M5U methyltransferase family. TrmA subfamily.</text>
</comment>
<dbReference type="PROSITE" id="PS01231">
    <property type="entry name" value="TRMA_2"/>
    <property type="match status" value="1"/>
</dbReference>
<dbReference type="InterPro" id="IPR011869">
    <property type="entry name" value="TrmA_MeTrfase"/>
</dbReference>
<feature type="active site" evidence="7">
    <location>
        <position position="323"/>
    </location>
</feature>